<name>A0ABN7X3J5_GIGMA</name>
<evidence type="ECO:0000313" key="2">
    <source>
        <dbReference type="Proteomes" id="UP000789901"/>
    </source>
</evidence>
<reference evidence="1 2" key="1">
    <citation type="submission" date="2021-06" db="EMBL/GenBank/DDBJ databases">
        <authorList>
            <person name="Kallberg Y."/>
            <person name="Tangrot J."/>
            <person name="Rosling A."/>
        </authorList>
    </citation>
    <scope>NUCLEOTIDE SEQUENCE [LARGE SCALE GENOMIC DNA]</scope>
    <source>
        <strain evidence="1 2">120-4 pot B 10/14</strain>
    </source>
</reference>
<accession>A0ABN7X3J5</accession>
<keyword evidence="2" id="KW-1185">Reference proteome</keyword>
<dbReference type="EMBL" id="CAJVQB010084994">
    <property type="protein sequence ID" value="CAG8846799.1"/>
    <property type="molecule type" value="Genomic_DNA"/>
</dbReference>
<comment type="caution">
    <text evidence="1">The sequence shown here is derived from an EMBL/GenBank/DDBJ whole genome shotgun (WGS) entry which is preliminary data.</text>
</comment>
<feature type="non-terminal residue" evidence="1">
    <location>
        <position position="1"/>
    </location>
</feature>
<organism evidence="1 2">
    <name type="scientific">Gigaspora margarita</name>
    <dbReference type="NCBI Taxonomy" id="4874"/>
    <lineage>
        <taxon>Eukaryota</taxon>
        <taxon>Fungi</taxon>
        <taxon>Fungi incertae sedis</taxon>
        <taxon>Mucoromycota</taxon>
        <taxon>Glomeromycotina</taxon>
        <taxon>Glomeromycetes</taxon>
        <taxon>Diversisporales</taxon>
        <taxon>Gigasporaceae</taxon>
        <taxon>Gigaspora</taxon>
    </lineage>
</organism>
<proteinExistence type="predicted"/>
<evidence type="ECO:0000313" key="1">
    <source>
        <dbReference type="EMBL" id="CAG8846799.1"/>
    </source>
</evidence>
<dbReference type="Proteomes" id="UP000789901">
    <property type="component" value="Unassembled WGS sequence"/>
</dbReference>
<protein>
    <submittedName>
        <fullName evidence="1">41474_t:CDS:1</fullName>
    </submittedName>
</protein>
<gene>
    <name evidence="1" type="ORF">GMARGA_LOCUS38343</name>
</gene>
<feature type="non-terminal residue" evidence="1">
    <location>
        <position position="47"/>
    </location>
</feature>
<sequence>RYTNHKNCQYDYFDLNIYYNLYNDSCKEFHKLLIVYDDSKNELNLED</sequence>